<name>A0A1D8IMY3_9GAMM</name>
<dbReference type="AlphaFoldDB" id="A0A1D8IMY3"/>
<sequence>MKMLGRSVDLFGDQIGDSRDLISGQVITGASANQTLTYANNTKGFDLRTPQTVAYSSPTVGGFSAMGAYGMDGGVNNVAIHSGLIKYSMGPAMIGLAYENHGKGLYYNPSTNPQATNSETAIRLAGSYRVSGFKFVGLYEHLNHLGALQNVAYDNGNLAKATVNVYGLGVAYTMGSNVFKTQVYQSNPEGTHNNSTLWAIGAEHHFSQRVMAFVDYAAVKNQSEIANAPWFGGKEYGSL</sequence>
<dbReference type="KEGG" id="aprs:BI364_07545"/>
<dbReference type="CDD" id="cd00342">
    <property type="entry name" value="gram_neg_porins"/>
    <property type="match status" value="1"/>
</dbReference>
<dbReference type="Proteomes" id="UP000095401">
    <property type="component" value="Chromosome"/>
</dbReference>
<accession>A0A1D8IMY3</accession>
<organism evidence="2 3">
    <name type="scientific">Acidihalobacter yilgarnensis</name>
    <dbReference type="NCBI Taxonomy" id="2819280"/>
    <lineage>
        <taxon>Bacteria</taxon>
        <taxon>Pseudomonadati</taxon>
        <taxon>Pseudomonadota</taxon>
        <taxon>Gammaproteobacteria</taxon>
        <taxon>Chromatiales</taxon>
        <taxon>Ectothiorhodospiraceae</taxon>
        <taxon>Acidihalobacter</taxon>
    </lineage>
</organism>
<dbReference type="GO" id="GO:0015288">
    <property type="term" value="F:porin activity"/>
    <property type="evidence" value="ECO:0007669"/>
    <property type="project" value="InterPro"/>
</dbReference>
<evidence type="ECO:0000313" key="3">
    <source>
        <dbReference type="Proteomes" id="UP000095401"/>
    </source>
</evidence>
<reference evidence="3" key="1">
    <citation type="submission" date="2016-09" db="EMBL/GenBank/DDBJ databases">
        <title>Acidihalobacter prosperus F5.</title>
        <authorList>
            <person name="Khaleque H.N."/>
            <person name="Ramsay J.P."/>
            <person name="Kaksonen A.H."/>
            <person name="Boxall N.J."/>
            <person name="Watkin E.L.J."/>
        </authorList>
    </citation>
    <scope>NUCLEOTIDE SEQUENCE [LARGE SCALE GENOMIC DNA]</scope>
    <source>
        <strain evidence="3">F5</strain>
    </source>
</reference>
<dbReference type="SUPFAM" id="SSF56935">
    <property type="entry name" value="Porins"/>
    <property type="match status" value="1"/>
</dbReference>
<dbReference type="InterPro" id="IPR023614">
    <property type="entry name" value="Porin_dom_sf"/>
</dbReference>
<evidence type="ECO:0000313" key="2">
    <source>
        <dbReference type="EMBL" id="AOU97838.1"/>
    </source>
</evidence>
<dbReference type="EMBL" id="CP017415">
    <property type="protein sequence ID" value="AOU97838.1"/>
    <property type="molecule type" value="Genomic_DNA"/>
</dbReference>
<dbReference type="Gene3D" id="2.40.160.10">
    <property type="entry name" value="Porin"/>
    <property type="match status" value="1"/>
</dbReference>
<feature type="domain" description="Porin" evidence="1">
    <location>
        <begin position="25"/>
        <end position="222"/>
    </location>
</feature>
<dbReference type="InterPro" id="IPR033900">
    <property type="entry name" value="Gram_neg_porin_domain"/>
</dbReference>
<dbReference type="Pfam" id="PF13609">
    <property type="entry name" value="Porin_4"/>
    <property type="match status" value="1"/>
</dbReference>
<protein>
    <recommendedName>
        <fullName evidence="1">Porin domain-containing protein</fullName>
    </recommendedName>
</protein>
<evidence type="ECO:0000259" key="1">
    <source>
        <dbReference type="Pfam" id="PF13609"/>
    </source>
</evidence>
<dbReference type="GO" id="GO:0016020">
    <property type="term" value="C:membrane"/>
    <property type="evidence" value="ECO:0007669"/>
    <property type="project" value="InterPro"/>
</dbReference>
<keyword evidence="3" id="KW-1185">Reference proteome</keyword>
<gene>
    <name evidence="2" type="ORF">BI364_07545</name>
</gene>
<proteinExistence type="predicted"/>